<evidence type="ECO:0000256" key="4">
    <source>
        <dbReference type="ARBA" id="ARBA00023125"/>
    </source>
</evidence>
<evidence type="ECO:0000256" key="5">
    <source>
        <dbReference type="ARBA" id="ARBA00023163"/>
    </source>
</evidence>
<keyword evidence="1" id="KW-0479">Metal-binding</keyword>
<evidence type="ECO:0000313" key="8">
    <source>
        <dbReference type="Proteomes" id="UP001169217"/>
    </source>
</evidence>
<evidence type="ECO:0000256" key="1">
    <source>
        <dbReference type="ARBA" id="ARBA00022723"/>
    </source>
</evidence>
<gene>
    <name evidence="7" type="ORF">CLIM01_06248</name>
</gene>
<dbReference type="PANTHER" id="PTHR36206">
    <property type="entry name" value="ASPERCRYPTIN BIOSYNTHESIS CLUSTER-SPECIFIC TRANSCRIPTION REGULATOR ATNN-RELATED"/>
    <property type="match status" value="1"/>
</dbReference>
<evidence type="ECO:0000256" key="2">
    <source>
        <dbReference type="ARBA" id="ARBA00022833"/>
    </source>
</evidence>
<proteinExistence type="predicted"/>
<dbReference type="EMBL" id="JARUPT010000167">
    <property type="protein sequence ID" value="KAK0376373.1"/>
    <property type="molecule type" value="Genomic_DNA"/>
</dbReference>
<keyword evidence="6" id="KW-0539">Nucleus</keyword>
<dbReference type="PANTHER" id="PTHR36206:SF12">
    <property type="entry name" value="ASPERCRYPTIN BIOSYNTHESIS CLUSTER-SPECIFIC TRANSCRIPTION REGULATOR ATNN-RELATED"/>
    <property type="match status" value="1"/>
</dbReference>
<keyword evidence="4" id="KW-0238">DNA-binding</keyword>
<accession>A0ABQ9PY54</accession>
<keyword evidence="8" id="KW-1185">Reference proteome</keyword>
<evidence type="ECO:0000256" key="6">
    <source>
        <dbReference type="ARBA" id="ARBA00023242"/>
    </source>
</evidence>
<sequence>MRNPSVLNPLALNEQEGRAYQFFQIIGAPTLSSGFECEFWGKLVLQLANADNAIFHATVALGLLLEDMHNWPISWPVPRTAPPTERTAMALRHYQTALQQLFVPLIRKDSASIISLASAVVFSCIETLCGNAHNAMKLTSLGTSILTQLEVPSSSPSNSERLAPFVSVFVRLDSYTKELLQTEDHIQPKPPPFRHAAASSCPYADLLCDVDTQEQEEPQYTYCAAPVVGTAC</sequence>
<dbReference type="Proteomes" id="UP001169217">
    <property type="component" value="Unassembled WGS sequence"/>
</dbReference>
<organism evidence="7 8">
    <name type="scientific">Colletotrichum limetticola</name>
    <dbReference type="NCBI Taxonomy" id="1209924"/>
    <lineage>
        <taxon>Eukaryota</taxon>
        <taxon>Fungi</taxon>
        <taxon>Dikarya</taxon>
        <taxon>Ascomycota</taxon>
        <taxon>Pezizomycotina</taxon>
        <taxon>Sordariomycetes</taxon>
        <taxon>Hypocreomycetidae</taxon>
        <taxon>Glomerellales</taxon>
        <taxon>Glomerellaceae</taxon>
        <taxon>Colletotrichum</taxon>
        <taxon>Colletotrichum acutatum species complex</taxon>
    </lineage>
</organism>
<keyword evidence="2" id="KW-0862">Zinc</keyword>
<keyword evidence="3" id="KW-0805">Transcription regulation</keyword>
<name>A0ABQ9PY54_9PEZI</name>
<reference evidence="7" key="1">
    <citation type="submission" date="2023-04" db="EMBL/GenBank/DDBJ databases">
        <title>Colletotrichum limetticola genome sequence.</title>
        <authorList>
            <person name="Baroncelli R."/>
        </authorList>
    </citation>
    <scope>NUCLEOTIDE SEQUENCE</scope>
    <source>
        <strain evidence="7">KLA-Anderson</strain>
    </source>
</reference>
<protein>
    <submittedName>
        <fullName evidence="7">Uncharacterized protein</fullName>
    </submittedName>
</protein>
<evidence type="ECO:0000313" key="7">
    <source>
        <dbReference type="EMBL" id="KAK0376373.1"/>
    </source>
</evidence>
<comment type="caution">
    <text evidence="7">The sequence shown here is derived from an EMBL/GenBank/DDBJ whole genome shotgun (WGS) entry which is preliminary data.</text>
</comment>
<dbReference type="InterPro" id="IPR052360">
    <property type="entry name" value="Transcr_Regulatory_Proteins"/>
</dbReference>
<evidence type="ECO:0000256" key="3">
    <source>
        <dbReference type="ARBA" id="ARBA00023015"/>
    </source>
</evidence>
<keyword evidence="5" id="KW-0804">Transcription</keyword>